<feature type="transmembrane region" description="Helical" evidence="1">
    <location>
        <begin position="32"/>
        <end position="51"/>
    </location>
</feature>
<sequence length="232" mass="26135">MEGDKNIQVSKPDDLELNPFIHLANHKPKIAIITRWLVFSVVLCILTVIVANKVPYSFEQLNTGEEGIPDINKFISENPSAQSFLIIVQGISAFFTPIIFIILTTVGLKILTSIFKPIFKEKVSMQNLFLTTTVAYTSLFISSVLRLIFSLIKGEFILYSLGSLPYYTGRNSDNEFFMNFLNSLDLFTIIYCGILAFGLYSYSKAKIKPVFALIFGIYFLLIIGQSLFLPPV</sequence>
<reference evidence="2 3" key="1">
    <citation type="submission" date="2023-07" db="EMBL/GenBank/DDBJ databases">
        <title>Genomic Encyclopedia of Type Strains, Phase IV (KMG-IV): sequencing the most valuable type-strain genomes for metagenomic binning, comparative biology and taxonomic classification.</title>
        <authorList>
            <person name="Goeker M."/>
        </authorList>
    </citation>
    <scope>NUCLEOTIDE SEQUENCE [LARGE SCALE GENOMIC DNA]</scope>
    <source>
        <strain evidence="2 3">DSM 19092</strain>
    </source>
</reference>
<organism evidence="2 3">
    <name type="scientific">Aeribacillus alveayuensis</name>
    <dbReference type="NCBI Taxonomy" id="279215"/>
    <lineage>
        <taxon>Bacteria</taxon>
        <taxon>Bacillati</taxon>
        <taxon>Bacillota</taxon>
        <taxon>Bacilli</taxon>
        <taxon>Bacillales</taxon>
        <taxon>Bacillaceae</taxon>
        <taxon>Aeribacillus</taxon>
    </lineage>
</organism>
<proteinExistence type="predicted"/>
<accession>A0ABT9VSU2</accession>
<keyword evidence="1" id="KW-0812">Transmembrane</keyword>
<keyword evidence="1" id="KW-1133">Transmembrane helix</keyword>
<dbReference type="EMBL" id="JAUSTR010000041">
    <property type="protein sequence ID" value="MDQ0164053.1"/>
    <property type="molecule type" value="Genomic_DNA"/>
</dbReference>
<feature type="transmembrane region" description="Helical" evidence="1">
    <location>
        <begin position="210"/>
        <end position="229"/>
    </location>
</feature>
<feature type="transmembrane region" description="Helical" evidence="1">
    <location>
        <begin position="128"/>
        <end position="152"/>
    </location>
</feature>
<gene>
    <name evidence="2" type="ORF">J2S06_003198</name>
</gene>
<dbReference type="Proteomes" id="UP001225646">
    <property type="component" value="Unassembled WGS sequence"/>
</dbReference>
<feature type="transmembrane region" description="Helical" evidence="1">
    <location>
        <begin position="84"/>
        <end position="108"/>
    </location>
</feature>
<feature type="transmembrane region" description="Helical" evidence="1">
    <location>
        <begin position="176"/>
        <end position="198"/>
    </location>
</feature>
<dbReference type="RefSeq" id="WP_419152934.1">
    <property type="nucleotide sequence ID" value="NZ_JAUSTR010000041.1"/>
</dbReference>
<evidence type="ECO:0000313" key="3">
    <source>
        <dbReference type="Proteomes" id="UP001225646"/>
    </source>
</evidence>
<protein>
    <recommendedName>
        <fullName evidence="4">Yip1 domain-containing protein</fullName>
    </recommendedName>
</protein>
<name>A0ABT9VSU2_9BACI</name>
<keyword evidence="3" id="KW-1185">Reference proteome</keyword>
<evidence type="ECO:0000256" key="1">
    <source>
        <dbReference type="SAM" id="Phobius"/>
    </source>
</evidence>
<keyword evidence="1" id="KW-0472">Membrane</keyword>
<evidence type="ECO:0000313" key="2">
    <source>
        <dbReference type="EMBL" id="MDQ0164053.1"/>
    </source>
</evidence>
<evidence type="ECO:0008006" key="4">
    <source>
        <dbReference type="Google" id="ProtNLM"/>
    </source>
</evidence>
<comment type="caution">
    <text evidence="2">The sequence shown here is derived from an EMBL/GenBank/DDBJ whole genome shotgun (WGS) entry which is preliminary data.</text>
</comment>